<gene>
    <name evidence="1" type="ORF">FPZ44_01700</name>
</gene>
<sequence>MGTGEGLKLHARKTSRKVEERLESARLYKKFGFIRREARVTAVYSDAPRSNTNVKSDQTAMLATYNVDREEQLQHEYNQVMKAVSQLTDIHRRIIEMRYLSDDGVTDIHVYVDMHMSERSYYYAKSKAMKQLAYALRLEVFNEEAAS</sequence>
<comment type="caution">
    <text evidence="1">The sequence shown here is derived from an EMBL/GenBank/DDBJ whole genome shotgun (WGS) entry which is preliminary data.</text>
</comment>
<dbReference type="NCBIfam" id="TIGR01637">
    <property type="entry name" value="phage_arpU"/>
    <property type="match status" value="1"/>
</dbReference>
<dbReference type="AlphaFoldDB" id="A0A559IWC7"/>
<proteinExistence type="predicted"/>
<name>A0A559IWC7_9BACL</name>
<evidence type="ECO:0000313" key="1">
    <source>
        <dbReference type="EMBL" id="TVX91886.1"/>
    </source>
</evidence>
<organism evidence="1 2">
    <name type="scientific">Paenibacillus agilis</name>
    <dbReference type="NCBI Taxonomy" id="3020863"/>
    <lineage>
        <taxon>Bacteria</taxon>
        <taxon>Bacillati</taxon>
        <taxon>Bacillota</taxon>
        <taxon>Bacilli</taxon>
        <taxon>Bacillales</taxon>
        <taxon>Paenibacillaceae</taxon>
        <taxon>Paenibacillus</taxon>
    </lineage>
</organism>
<dbReference type="OrthoDB" id="1797434at2"/>
<accession>A0A559IWC7</accession>
<dbReference type="RefSeq" id="WP_144986815.1">
    <property type="nucleotide sequence ID" value="NZ_VNJK01000001.1"/>
</dbReference>
<dbReference type="InterPro" id="IPR006524">
    <property type="entry name" value="ArpU-like"/>
</dbReference>
<protein>
    <submittedName>
        <fullName evidence="1">Transcriptional regulator</fullName>
    </submittedName>
</protein>
<reference evidence="1 2" key="1">
    <citation type="submission" date="2019-07" db="EMBL/GenBank/DDBJ databases">
        <authorList>
            <person name="Kim J."/>
        </authorList>
    </citation>
    <scope>NUCLEOTIDE SEQUENCE [LARGE SCALE GENOMIC DNA]</scope>
    <source>
        <strain evidence="1 2">N4</strain>
    </source>
</reference>
<dbReference type="Proteomes" id="UP000318102">
    <property type="component" value="Unassembled WGS sequence"/>
</dbReference>
<dbReference type="EMBL" id="VNJK01000001">
    <property type="protein sequence ID" value="TVX91886.1"/>
    <property type="molecule type" value="Genomic_DNA"/>
</dbReference>
<evidence type="ECO:0000313" key="2">
    <source>
        <dbReference type="Proteomes" id="UP000318102"/>
    </source>
</evidence>
<keyword evidence="2" id="KW-1185">Reference proteome</keyword>